<name>A0ABR4F0I7_9PEZI</name>
<evidence type="ECO:0000256" key="8">
    <source>
        <dbReference type="SAM" id="Phobius"/>
    </source>
</evidence>
<feature type="domain" description="ABC transmembrane type-1" evidence="10">
    <location>
        <begin position="64"/>
        <end position="355"/>
    </location>
</feature>
<feature type="domain" description="ABC transporter" evidence="9">
    <location>
        <begin position="391"/>
        <end position="629"/>
    </location>
</feature>
<dbReference type="InterPro" id="IPR003593">
    <property type="entry name" value="AAA+_ATPase"/>
</dbReference>
<feature type="transmembrane region" description="Helical" evidence="8">
    <location>
        <begin position="187"/>
        <end position="206"/>
    </location>
</feature>
<dbReference type="PROSITE" id="PS50929">
    <property type="entry name" value="ABC_TM1F"/>
    <property type="match status" value="2"/>
</dbReference>
<dbReference type="PROSITE" id="PS50893">
    <property type="entry name" value="ABC_TRANSPORTER_2"/>
    <property type="match status" value="2"/>
</dbReference>
<keyword evidence="5 8" id="KW-1133">Transmembrane helix</keyword>
<feature type="transmembrane region" description="Helical" evidence="8">
    <location>
        <begin position="827"/>
        <end position="856"/>
    </location>
</feature>
<evidence type="ECO:0000313" key="11">
    <source>
        <dbReference type="EMBL" id="KAL2288041.1"/>
    </source>
</evidence>
<evidence type="ECO:0008006" key="13">
    <source>
        <dbReference type="Google" id="ProtNLM"/>
    </source>
</evidence>
<feature type="transmembrane region" description="Helical" evidence="8">
    <location>
        <begin position="868"/>
        <end position="890"/>
    </location>
</feature>
<dbReference type="Gene3D" id="1.20.1560.10">
    <property type="entry name" value="ABC transporter type 1, transmembrane domain"/>
    <property type="match status" value="2"/>
</dbReference>
<dbReference type="Pfam" id="PF00664">
    <property type="entry name" value="ABC_membrane"/>
    <property type="match status" value="2"/>
</dbReference>
<keyword evidence="12" id="KW-1185">Reference proteome</keyword>
<dbReference type="EMBL" id="JBAWTH010000018">
    <property type="protein sequence ID" value="KAL2288041.1"/>
    <property type="molecule type" value="Genomic_DNA"/>
</dbReference>
<feature type="transmembrane region" description="Helical" evidence="8">
    <location>
        <begin position="61"/>
        <end position="87"/>
    </location>
</feature>
<feature type="transmembrane region" description="Helical" evidence="8">
    <location>
        <begin position="107"/>
        <end position="135"/>
    </location>
</feature>
<feature type="compositionally biased region" description="Polar residues" evidence="7">
    <location>
        <begin position="641"/>
        <end position="655"/>
    </location>
</feature>
<accession>A0ABR4F0I7</accession>
<evidence type="ECO:0000256" key="6">
    <source>
        <dbReference type="ARBA" id="ARBA00023136"/>
    </source>
</evidence>
<evidence type="ECO:0000256" key="7">
    <source>
        <dbReference type="SAM" id="MobiDB-lite"/>
    </source>
</evidence>
<keyword evidence="3" id="KW-0547">Nucleotide-binding</keyword>
<dbReference type="SUPFAM" id="SSF52540">
    <property type="entry name" value="P-loop containing nucleoside triphosphate hydrolases"/>
    <property type="match status" value="2"/>
</dbReference>
<sequence>MGSRQGFQLRRLTEGAAVTPNVSGDSSGRSHANKPGGAQNAAGGATWKHLFVFTQRRQARLLGLAIVASLLVAAAKTVFAVLIGRIMDIVSPLGAGSIDGSTAMAGVTIWCAVLAGLGLASWAFNSALMALWIVFGELVAKTARKCVFECLLYKEMDWFDGHHEGLSSALSGMQTHTRDLQMATSQVLGFLISDTFVAVGCLIVAFYNSWQLTLVLMATIPVSVLALHFISRGLEAAIVSQKQELAQASKVVIAAVTAIDLVKIYNGFDHEVWQYLQAARESMRYYVRQALRNSMQMGFLKLWVVNLFVVGFWFAGYLVGKKTITPGTALTTFYSILTAFQSVESVAPHWLVLAKGMSAGHRLQNIVTGEGNTRAVKVTAPHRPQSCAGRVELHDVSFAYPSNPTKIVLGRSSFSFNPGLTFLVGRSGSGKSTITNLLLKFYEPLTGSILIDGQSIRSLDDKWLRENVTLIQQSSILFNDTFLMNVALGSRDPFRVTREEVKAACETVLLQSTVASLPEGLDTNVGIGGHNLSGGQRQRLALARARLRDPPVLILDEVTSGLDATSRVLILEAIRVWRAGKTTIIITHDVTQILDEDYVYVLDQSFLVQQGIRCDLVKDEDGTFASLLSSTDSEPARDSTLHSSSESPPKTTSAKLSRLSKVFLPQRAPSSTGNRGLFRLSLGPNVEQSTIIKLAEPRHGRASYPHPNPELPSRPAALKPRTSVRIRDSLGYNSHRTRKSSLDMALLQGEMTKSRRPLVKSPRVTQNSEPTPSGLISPCEEAPGGREQRKQHKEKPVAVGVARDLSVAKILATVWPMLDRANRARMVLGIAACMVAATCNPVFSYVFAQLIAAFWAPPAEMRAAGQTWAVRLTIVGVVDGCATFAAFYLMQCAGQAWVTSLRIEALKRILSQPKQWFDNPSHSPGRLASVLDRDAEEMRNLVGRFVPVILIVVTMMTSGLIWALVISWRLTLVTLASAPAVYAATQAIGSVSGRWEARCNAMAEVTGSVSVETFLNIRVVRALTLEDHFSSKHTQSTESTFRVGVRRGLWTGFFYGLNQAMPDWLTALVFWYATVLLTSPGAAISASNIVQVINLLLFSIGTATAMLDSIPQIAHAKATSIQVLYYAALSYSSSHEGRGEVRVLTPFPVEMTALQFAYPAAKGSREGPNKVLRNVNLRIDSGDCVGIVGASGCGKSTIANLLLRLYEPSADQRFEGSMQYHASHRLHARRQDQQPAALSFAGVPASDISTSILRTHTAYVPQHPFLFPTTIRENIAYGLHTDSPFRELSSVVAAARLAHIHDFIVSLPDGYSTLVGEGGLGLSGGQAQRVSIARALVRKPKLLVMDEPTSSLDADGADGFRKAIQGLMDQSRRGQRGEELTIVTITHSKEMMRIVSRIVVMDEGFVAEEGEFEELLARGARFAGLLGGGAWMPPNHKIVSTKGGNLRLDTWSDFTTPGSPTVPDNHGS</sequence>
<feature type="region of interest" description="Disordered" evidence="7">
    <location>
        <begin position="628"/>
        <end position="659"/>
    </location>
</feature>
<dbReference type="Gene3D" id="3.40.50.300">
    <property type="entry name" value="P-loop containing nucleotide triphosphate hydrolases"/>
    <property type="match status" value="2"/>
</dbReference>
<dbReference type="SMART" id="SM00382">
    <property type="entry name" value="AAA"/>
    <property type="match status" value="2"/>
</dbReference>
<protein>
    <recommendedName>
        <fullName evidence="13">ABC a-pheromone efflux pump AtrD</fullName>
    </recommendedName>
</protein>
<feature type="transmembrane region" description="Helical" evidence="8">
    <location>
        <begin position="212"/>
        <end position="230"/>
    </location>
</feature>
<evidence type="ECO:0000256" key="5">
    <source>
        <dbReference type="ARBA" id="ARBA00022989"/>
    </source>
</evidence>
<dbReference type="InterPro" id="IPR027417">
    <property type="entry name" value="P-loop_NTPase"/>
</dbReference>
<keyword evidence="4" id="KW-0067">ATP-binding</keyword>
<feature type="compositionally biased region" description="Polar residues" evidence="7">
    <location>
        <begin position="20"/>
        <end position="30"/>
    </location>
</feature>
<proteinExistence type="predicted"/>
<feature type="region of interest" description="Disordered" evidence="7">
    <location>
        <begin position="18"/>
        <end position="41"/>
    </location>
</feature>
<dbReference type="InterPro" id="IPR017871">
    <property type="entry name" value="ABC_transporter-like_CS"/>
</dbReference>
<dbReference type="InterPro" id="IPR011527">
    <property type="entry name" value="ABC1_TM_dom"/>
</dbReference>
<gene>
    <name evidence="11" type="ORF">FJTKL_04767</name>
</gene>
<reference evidence="11 12" key="1">
    <citation type="submission" date="2024-03" db="EMBL/GenBank/DDBJ databases">
        <title>A high-quality draft genome sequence of Diaporthe vaccinii, a causative agent of upright dieback and viscid rot disease in cranberry plants.</title>
        <authorList>
            <person name="Sarrasin M."/>
            <person name="Lang B.F."/>
            <person name="Burger G."/>
        </authorList>
    </citation>
    <scope>NUCLEOTIDE SEQUENCE [LARGE SCALE GENOMIC DNA]</scope>
    <source>
        <strain evidence="11 12">IS7</strain>
    </source>
</reference>
<feature type="domain" description="ABC transmembrane type-1" evidence="10">
    <location>
        <begin position="827"/>
        <end position="1115"/>
    </location>
</feature>
<evidence type="ECO:0000259" key="10">
    <source>
        <dbReference type="PROSITE" id="PS50929"/>
    </source>
</evidence>
<dbReference type="CDD" id="cd18578">
    <property type="entry name" value="ABC_6TM_Pgp_ABCB1_D2_like"/>
    <property type="match status" value="1"/>
</dbReference>
<evidence type="ECO:0000256" key="3">
    <source>
        <dbReference type="ARBA" id="ARBA00022741"/>
    </source>
</evidence>
<organism evidence="11 12">
    <name type="scientific">Diaporthe vaccinii</name>
    <dbReference type="NCBI Taxonomy" id="105482"/>
    <lineage>
        <taxon>Eukaryota</taxon>
        <taxon>Fungi</taxon>
        <taxon>Dikarya</taxon>
        <taxon>Ascomycota</taxon>
        <taxon>Pezizomycotina</taxon>
        <taxon>Sordariomycetes</taxon>
        <taxon>Sordariomycetidae</taxon>
        <taxon>Diaporthales</taxon>
        <taxon>Diaporthaceae</taxon>
        <taxon>Diaporthe</taxon>
        <taxon>Diaporthe eres species complex</taxon>
    </lineage>
</organism>
<dbReference type="SUPFAM" id="SSF90123">
    <property type="entry name" value="ABC transporter transmembrane region"/>
    <property type="match status" value="2"/>
</dbReference>
<dbReference type="CDD" id="cd18577">
    <property type="entry name" value="ABC_6TM_Pgp_ABCB1_D1_like"/>
    <property type="match status" value="1"/>
</dbReference>
<dbReference type="PROSITE" id="PS00211">
    <property type="entry name" value="ABC_TRANSPORTER_1"/>
    <property type="match status" value="1"/>
</dbReference>
<feature type="transmembrane region" description="Helical" evidence="8">
    <location>
        <begin position="298"/>
        <end position="320"/>
    </location>
</feature>
<feature type="region of interest" description="Disordered" evidence="7">
    <location>
        <begin position="696"/>
        <end position="723"/>
    </location>
</feature>
<dbReference type="PANTHER" id="PTHR43394">
    <property type="entry name" value="ATP-DEPENDENT PERMEASE MDL1, MITOCHONDRIAL"/>
    <property type="match status" value="1"/>
</dbReference>
<dbReference type="PANTHER" id="PTHR43394:SF15">
    <property type="entry name" value="ALPHA-FACTOR-TRANSPORTING ATPASE"/>
    <property type="match status" value="1"/>
</dbReference>
<comment type="subcellular location">
    <subcellularLocation>
        <location evidence="1">Membrane</location>
        <topology evidence="1">Multi-pass membrane protein</topology>
    </subcellularLocation>
</comment>
<dbReference type="InterPro" id="IPR036640">
    <property type="entry name" value="ABC1_TM_sf"/>
</dbReference>
<feature type="region of interest" description="Disordered" evidence="7">
    <location>
        <begin position="751"/>
        <end position="796"/>
    </location>
</feature>
<feature type="domain" description="ABC transporter" evidence="9">
    <location>
        <begin position="1149"/>
        <end position="1428"/>
    </location>
</feature>
<dbReference type="InterPro" id="IPR003439">
    <property type="entry name" value="ABC_transporter-like_ATP-bd"/>
</dbReference>
<keyword evidence="2 8" id="KW-0812">Transmembrane</keyword>
<evidence type="ECO:0000256" key="4">
    <source>
        <dbReference type="ARBA" id="ARBA00022840"/>
    </source>
</evidence>
<evidence type="ECO:0000259" key="9">
    <source>
        <dbReference type="PROSITE" id="PS50893"/>
    </source>
</evidence>
<evidence type="ECO:0000256" key="2">
    <source>
        <dbReference type="ARBA" id="ARBA00022692"/>
    </source>
</evidence>
<evidence type="ECO:0000313" key="12">
    <source>
        <dbReference type="Proteomes" id="UP001600888"/>
    </source>
</evidence>
<dbReference type="InterPro" id="IPR039421">
    <property type="entry name" value="Type_1_exporter"/>
</dbReference>
<evidence type="ECO:0000256" key="1">
    <source>
        <dbReference type="ARBA" id="ARBA00004141"/>
    </source>
</evidence>
<feature type="transmembrane region" description="Helical" evidence="8">
    <location>
        <begin position="945"/>
        <end position="968"/>
    </location>
</feature>
<comment type="caution">
    <text evidence="11">The sequence shown here is derived from an EMBL/GenBank/DDBJ whole genome shotgun (WGS) entry which is preliminary data.</text>
</comment>
<dbReference type="Pfam" id="PF00005">
    <property type="entry name" value="ABC_tran"/>
    <property type="match status" value="2"/>
</dbReference>
<keyword evidence="6 8" id="KW-0472">Membrane</keyword>
<dbReference type="Proteomes" id="UP001600888">
    <property type="component" value="Unassembled WGS sequence"/>
</dbReference>